<keyword evidence="2" id="KW-1185">Reference proteome</keyword>
<dbReference type="RefSeq" id="WP_109926434.1">
    <property type="nucleotide sequence ID" value="NZ_QGNZ01000003.1"/>
</dbReference>
<name>A0A317EJU2_9SPHI</name>
<dbReference type="OrthoDB" id="9816185at2"/>
<dbReference type="Gene3D" id="1.10.30.50">
    <property type="match status" value="1"/>
</dbReference>
<reference evidence="1 2" key="1">
    <citation type="submission" date="2018-05" db="EMBL/GenBank/DDBJ databases">
        <title>Pedobacter paludis sp. nov., isolated from wetland soil.</title>
        <authorList>
            <person name="Zhang Y."/>
            <person name="Wang G."/>
        </authorList>
    </citation>
    <scope>NUCLEOTIDE SEQUENCE [LARGE SCALE GENOMIC DNA]</scope>
    <source>
        <strain evidence="1 2">KCTC22721</strain>
    </source>
</reference>
<evidence type="ECO:0000313" key="2">
    <source>
        <dbReference type="Proteomes" id="UP000245379"/>
    </source>
</evidence>
<evidence type="ECO:0000313" key="1">
    <source>
        <dbReference type="EMBL" id="PWS27100.1"/>
    </source>
</evidence>
<dbReference type="AlphaFoldDB" id="A0A317EJU2"/>
<dbReference type="EMBL" id="QGNZ01000003">
    <property type="protein sequence ID" value="PWS27100.1"/>
    <property type="molecule type" value="Genomic_DNA"/>
</dbReference>
<gene>
    <name evidence="1" type="ORF">DHW03_13935</name>
</gene>
<dbReference type="Proteomes" id="UP000245379">
    <property type="component" value="Unassembled WGS sequence"/>
</dbReference>
<accession>A0A317EJU2</accession>
<proteinExistence type="predicted"/>
<evidence type="ECO:0008006" key="3">
    <source>
        <dbReference type="Google" id="ProtNLM"/>
    </source>
</evidence>
<sequence>MLYLPHPSKQVLDDYHKKLAPKIFGKVNAADSKLNAGTKRHLTLEKIIEILVAKPNDLMQLHLEIMPKVIQGFTEVDYLSYIEGKRAKNIPNHLKRYKNVNKLLDIFDYEQFISKSKTRSYTLAKSLNRNTCTYCNRLYTSTIQYKDAVTGKINSGTRITRPQFDHWYAHSIFPVFGLSFYNLIPSCSVCNSSVKGDDMYHLSTHIHPYILEKDQHFKFSYSQRGEASYAVEILVDPNTKMSRFLSEMKMKEIYDAHADLELKDLIDLKKKYSENYLDVLFNETLNHFQISKTEIYRMIFGVEYSVNDFHKRTFSKFKTDILHELMSID</sequence>
<protein>
    <recommendedName>
        <fullName evidence="3">HNH nuclease domain-containing protein</fullName>
    </recommendedName>
</protein>
<organism evidence="1 2">
    <name type="scientific">Pedobacter yonginense</name>
    <dbReference type="NCBI Taxonomy" id="651869"/>
    <lineage>
        <taxon>Bacteria</taxon>
        <taxon>Pseudomonadati</taxon>
        <taxon>Bacteroidota</taxon>
        <taxon>Sphingobacteriia</taxon>
        <taxon>Sphingobacteriales</taxon>
        <taxon>Sphingobacteriaceae</taxon>
        <taxon>Pedobacter</taxon>
    </lineage>
</organism>
<comment type="caution">
    <text evidence="1">The sequence shown here is derived from an EMBL/GenBank/DDBJ whole genome shotgun (WGS) entry which is preliminary data.</text>
</comment>